<keyword evidence="2 4" id="KW-0238">DNA-binding</keyword>
<evidence type="ECO:0008006" key="9">
    <source>
        <dbReference type="Google" id="ProtNLM"/>
    </source>
</evidence>
<dbReference type="SUPFAM" id="SSF56349">
    <property type="entry name" value="DNA breaking-rejoining enzymes"/>
    <property type="match status" value="1"/>
</dbReference>
<dbReference type="OrthoDB" id="9795573at2"/>
<keyword evidence="8" id="KW-1185">Reference proteome</keyword>
<dbReference type="PANTHER" id="PTHR30349">
    <property type="entry name" value="PHAGE INTEGRASE-RELATED"/>
    <property type="match status" value="1"/>
</dbReference>
<dbReference type="KEGG" id="mya:MORIYA_4328"/>
<dbReference type="AlphaFoldDB" id="A0A330LVA0"/>
<dbReference type="Proteomes" id="UP000250163">
    <property type="component" value="Chromosome MORIYA"/>
</dbReference>
<organism evidence="7 8">
    <name type="scientific">Moritella yayanosii</name>
    <dbReference type="NCBI Taxonomy" id="69539"/>
    <lineage>
        <taxon>Bacteria</taxon>
        <taxon>Pseudomonadati</taxon>
        <taxon>Pseudomonadota</taxon>
        <taxon>Gammaproteobacteria</taxon>
        <taxon>Alteromonadales</taxon>
        <taxon>Moritellaceae</taxon>
        <taxon>Moritella</taxon>
    </lineage>
</organism>
<keyword evidence="3" id="KW-0233">DNA recombination</keyword>
<dbReference type="InterPro" id="IPR044068">
    <property type="entry name" value="CB"/>
</dbReference>
<dbReference type="PROSITE" id="PS51900">
    <property type="entry name" value="CB"/>
    <property type="match status" value="1"/>
</dbReference>
<proteinExistence type="predicted"/>
<dbReference type="GO" id="GO:0003677">
    <property type="term" value="F:DNA binding"/>
    <property type="evidence" value="ECO:0007669"/>
    <property type="project" value="UniProtKB-UniRule"/>
</dbReference>
<dbReference type="EMBL" id="LS483250">
    <property type="protein sequence ID" value="SQD80780.1"/>
    <property type="molecule type" value="Genomic_DNA"/>
</dbReference>
<dbReference type="Pfam" id="PF24624">
    <property type="entry name" value="Int_N"/>
    <property type="match status" value="1"/>
</dbReference>
<dbReference type="PANTHER" id="PTHR30349:SF93">
    <property type="entry name" value="FELS-2 PROPHAGE PROTEIN"/>
    <property type="match status" value="1"/>
</dbReference>
<dbReference type="Gene3D" id="1.10.443.10">
    <property type="entry name" value="Intergrase catalytic core"/>
    <property type="match status" value="1"/>
</dbReference>
<sequence>MSIKSITNGYEVDCRPQGRNGKRYRKKFTTKGEAQKYERWLLSTQNQKGWVEKSADKRPLLELIQLWYHYHGQQLKTGEKELKHLVAIDSDLGHPRADQVTRQCFTQYRALKMAEGKKETTINRNQTRLSSVFTALIKAAELRGSDIVHGRVTFSDTKNGKNRTVPITSELMSEIHHGKSSRLFKGSYSVFYSVLKEQEFGLPKGQAAHVLRHTFASHFMMNGGNILTLQKILGHSTITQTMTYAHLAPDYLNEAMKFNPVSTL</sequence>
<dbReference type="InterPro" id="IPR050090">
    <property type="entry name" value="Tyrosine_recombinase_XerCD"/>
</dbReference>
<evidence type="ECO:0000256" key="1">
    <source>
        <dbReference type="ARBA" id="ARBA00022908"/>
    </source>
</evidence>
<evidence type="ECO:0000313" key="7">
    <source>
        <dbReference type="EMBL" id="SQD80780.1"/>
    </source>
</evidence>
<dbReference type="PROSITE" id="PS51898">
    <property type="entry name" value="TYR_RECOMBINASE"/>
    <property type="match status" value="1"/>
</dbReference>
<dbReference type="GO" id="GO:0006310">
    <property type="term" value="P:DNA recombination"/>
    <property type="evidence" value="ECO:0007669"/>
    <property type="project" value="UniProtKB-KW"/>
</dbReference>
<evidence type="ECO:0000256" key="3">
    <source>
        <dbReference type="ARBA" id="ARBA00023172"/>
    </source>
</evidence>
<evidence type="ECO:0000259" key="6">
    <source>
        <dbReference type="PROSITE" id="PS51900"/>
    </source>
</evidence>
<name>A0A330LVA0_9GAMM</name>
<dbReference type="InterPro" id="IPR013762">
    <property type="entry name" value="Integrase-like_cat_sf"/>
</dbReference>
<evidence type="ECO:0000313" key="8">
    <source>
        <dbReference type="Proteomes" id="UP000250163"/>
    </source>
</evidence>
<feature type="domain" description="Core-binding (CB)" evidence="6">
    <location>
        <begin position="58"/>
        <end position="137"/>
    </location>
</feature>
<keyword evidence="1" id="KW-0229">DNA integration</keyword>
<gene>
    <name evidence="7" type="ORF">MORIYA_4328</name>
</gene>
<dbReference type="InterPro" id="IPR002104">
    <property type="entry name" value="Integrase_catalytic"/>
</dbReference>
<dbReference type="GO" id="GO:0015074">
    <property type="term" value="P:DNA integration"/>
    <property type="evidence" value="ECO:0007669"/>
    <property type="project" value="UniProtKB-KW"/>
</dbReference>
<dbReference type="InterPro" id="IPR011010">
    <property type="entry name" value="DNA_brk_join_enz"/>
</dbReference>
<dbReference type="InterPro" id="IPR057084">
    <property type="entry name" value="Int_N"/>
</dbReference>
<evidence type="ECO:0000259" key="5">
    <source>
        <dbReference type="PROSITE" id="PS51898"/>
    </source>
</evidence>
<reference evidence="8" key="1">
    <citation type="submission" date="2018-05" db="EMBL/GenBank/DDBJ databases">
        <authorList>
            <person name="Cea G.-C."/>
            <person name="William W."/>
        </authorList>
    </citation>
    <scope>NUCLEOTIDE SEQUENCE [LARGE SCALE GENOMIC DNA]</scope>
    <source>
        <strain evidence="8">DB21MT 5</strain>
    </source>
</reference>
<dbReference type="RefSeq" id="WP_112718310.1">
    <property type="nucleotide sequence ID" value="NZ_LS483250.1"/>
</dbReference>
<protein>
    <recommendedName>
        <fullName evidence="9">Integrase</fullName>
    </recommendedName>
</protein>
<feature type="domain" description="Tyr recombinase" evidence="5">
    <location>
        <begin position="100"/>
        <end position="257"/>
    </location>
</feature>
<evidence type="ECO:0000256" key="2">
    <source>
        <dbReference type="ARBA" id="ARBA00023125"/>
    </source>
</evidence>
<accession>A0A330LVA0</accession>
<evidence type="ECO:0000256" key="4">
    <source>
        <dbReference type="PROSITE-ProRule" id="PRU01248"/>
    </source>
</evidence>
<dbReference type="CDD" id="cd00796">
    <property type="entry name" value="INT_Rci_Hp1_C"/>
    <property type="match status" value="1"/>
</dbReference>